<proteinExistence type="predicted"/>
<dbReference type="AlphaFoldDB" id="A0A8M9PVU2"/>
<feature type="compositionally biased region" description="Basic and acidic residues" evidence="1">
    <location>
        <begin position="516"/>
        <end position="528"/>
    </location>
</feature>
<evidence type="ECO:0000313" key="6">
    <source>
        <dbReference type="RefSeq" id="XP_021325220.1"/>
    </source>
</evidence>
<dbReference type="SMART" id="SM00409">
    <property type="entry name" value="IG"/>
    <property type="match status" value="3"/>
</dbReference>
<gene>
    <name evidence="6" type="primary">si:ch1073-188e1.1</name>
</gene>
<evidence type="ECO:0000256" key="3">
    <source>
        <dbReference type="SAM" id="SignalP"/>
    </source>
</evidence>
<feature type="domain" description="Immunoglobulin" evidence="4">
    <location>
        <begin position="254"/>
        <end position="357"/>
    </location>
</feature>
<feature type="chain" id="PRO_5035434741" evidence="3">
    <location>
        <begin position="20"/>
        <end position="548"/>
    </location>
</feature>
<dbReference type="Pfam" id="PF07686">
    <property type="entry name" value="V-set"/>
    <property type="match status" value="1"/>
</dbReference>
<dbReference type="InterPro" id="IPR013106">
    <property type="entry name" value="Ig_V-set"/>
</dbReference>
<evidence type="ECO:0000259" key="4">
    <source>
        <dbReference type="SMART" id="SM00409"/>
    </source>
</evidence>
<dbReference type="Proteomes" id="UP000000437">
    <property type="component" value="Chromosome 22"/>
</dbReference>
<dbReference type="PANTHER" id="PTHR21063:SF4">
    <property type="entry name" value="CD48 ANTIGEN-RELATED"/>
    <property type="match status" value="1"/>
</dbReference>
<reference evidence="6" key="1">
    <citation type="submission" date="2025-08" db="UniProtKB">
        <authorList>
            <consortium name="RefSeq"/>
        </authorList>
    </citation>
    <scope>IDENTIFICATION</scope>
    <source>
        <strain evidence="6">Tuebingen</strain>
        <tissue evidence="6">Fibroblasts and whole tissue</tissue>
    </source>
</reference>
<keyword evidence="2" id="KW-0472">Membrane</keyword>
<dbReference type="PANTHER" id="PTHR21063">
    <property type="entry name" value="LFA-3"/>
    <property type="match status" value="1"/>
</dbReference>
<keyword evidence="2" id="KW-0812">Transmembrane</keyword>
<dbReference type="GeneID" id="100006656"/>
<evidence type="ECO:0000256" key="1">
    <source>
        <dbReference type="SAM" id="MobiDB-lite"/>
    </source>
</evidence>
<keyword evidence="3" id="KW-0732">Signal</keyword>
<dbReference type="SUPFAM" id="SSF48726">
    <property type="entry name" value="Immunoglobulin"/>
    <property type="match status" value="3"/>
</dbReference>
<name>A0A8M9PVU2_DANRE</name>
<feature type="signal peptide" evidence="3">
    <location>
        <begin position="1"/>
        <end position="19"/>
    </location>
</feature>
<dbReference type="OrthoDB" id="8741746at2759"/>
<dbReference type="InterPro" id="IPR036179">
    <property type="entry name" value="Ig-like_dom_sf"/>
</dbReference>
<keyword evidence="2" id="KW-1133">Transmembrane helix</keyword>
<evidence type="ECO:0000313" key="5">
    <source>
        <dbReference type="Proteomes" id="UP000000437"/>
    </source>
</evidence>
<dbReference type="InterPro" id="IPR003599">
    <property type="entry name" value="Ig_sub"/>
</dbReference>
<feature type="region of interest" description="Disordered" evidence="1">
    <location>
        <begin position="513"/>
        <end position="548"/>
    </location>
</feature>
<sequence>MRMNISVLLVLLPVGIVGADSYGVSVMEGDPVTLPTNVTKTQQEDVKYYFNNTLIAQLTGDLSFACTDVQCNKVNERFRGRLKLDYETGTLTIMNTTSTDSGDYHQEIIGSGTIHENIFNVSVHNVSATKRDVVKKMSEKEGESVTSDSVSVLSLGAVAGMSCCYCCCCWWDLLSQTSAECRALYVYPLLMTSTAEKPGNCSFPKFKAFSRFKVLEIHSGGWLAAQYHLAFLVKMNIKVLIILSVGFFGAGSDRASVSVIEGDSVTLPTDVIMIQEQDFKWYFNDTRIAQMNGDRSYSCTDVHCNEGTERFRGRLTLDHQTGSLTIINTTTTDSGNYSLDVFSQGNHNVKTFSVSVYGVSAALIAEVRRISVEEGKSVNLDSGVARKPNNDLTTWHFNDILIAEVTGEQSRICTNDQCMKLFKDRLKLDNHTGSLTITYITTEQAGLYKLFMVSSGSSIRRRRRENSKPIVKNFRVDVTKSGLSPALIPICVAVALLIVAIFAGWICYQKNQQGDNNRRRQNTEEQRQEIALMTPPDTAANGTSQSQS</sequence>
<accession>A0A8M9PVU2</accession>
<dbReference type="InterPro" id="IPR013783">
    <property type="entry name" value="Ig-like_fold"/>
</dbReference>
<evidence type="ECO:0000256" key="2">
    <source>
        <dbReference type="SAM" id="Phobius"/>
    </source>
</evidence>
<organism evidence="5 6">
    <name type="scientific">Danio rerio</name>
    <name type="common">Zebrafish</name>
    <name type="synonym">Brachydanio rerio</name>
    <dbReference type="NCBI Taxonomy" id="7955"/>
    <lineage>
        <taxon>Eukaryota</taxon>
        <taxon>Metazoa</taxon>
        <taxon>Chordata</taxon>
        <taxon>Craniata</taxon>
        <taxon>Vertebrata</taxon>
        <taxon>Euteleostomi</taxon>
        <taxon>Actinopterygii</taxon>
        <taxon>Neopterygii</taxon>
        <taxon>Teleostei</taxon>
        <taxon>Ostariophysi</taxon>
        <taxon>Cypriniformes</taxon>
        <taxon>Danionidae</taxon>
        <taxon>Danioninae</taxon>
        <taxon>Danio</taxon>
    </lineage>
</organism>
<feature type="transmembrane region" description="Helical" evidence="2">
    <location>
        <begin position="486"/>
        <end position="508"/>
    </location>
</feature>
<protein>
    <submittedName>
        <fullName evidence="6">Uncharacterized protein si:ch1073-188e1.1 isoform X1</fullName>
    </submittedName>
</protein>
<feature type="domain" description="Immunoglobulin" evidence="4">
    <location>
        <begin position="21"/>
        <end position="124"/>
    </location>
</feature>
<dbReference type="Gene3D" id="2.60.40.10">
    <property type="entry name" value="Immunoglobulins"/>
    <property type="match status" value="3"/>
</dbReference>
<dbReference type="KEGG" id="dre:100006656"/>
<keyword evidence="5" id="KW-1185">Reference proteome</keyword>
<dbReference type="RefSeq" id="XP_021325220.1">
    <property type="nucleotide sequence ID" value="XM_021469545.3"/>
</dbReference>
<feature type="domain" description="Immunoglobulin" evidence="4">
    <location>
        <begin position="367"/>
        <end position="479"/>
    </location>
</feature>